<dbReference type="InterPro" id="IPR036291">
    <property type="entry name" value="NAD(P)-bd_dom_sf"/>
</dbReference>
<dbReference type="GO" id="GO:0004029">
    <property type="term" value="F:aldehyde dehydrogenase (NAD+) activity"/>
    <property type="evidence" value="ECO:0007669"/>
    <property type="project" value="TreeGrafter"/>
</dbReference>
<dbReference type="InterPro" id="IPR051783">
    <property type="entry name" value="NAD(P)-dependent_oxidoreduct"/>
</dbReference>
<protein>
    <submittedName>
        <fullName evidence="2">NAD-dependent epimerase/dehydratase family protein</fullName>
    </submittedName>
</protein>
<name>A0A857L2T2_9ACTN</name>
<sequence>MRAKKLVIGASGFLGGHVVRLLADDGHDVRALLRPSSSTRSVDGLPVEVVHGDIFDDESIRRAMTGCDEVYYCVVDARPWLRDPAPLWRTNVDGLRQVLDVAITFPQVGKFVFTSSMATIGIAESGLATEVVHHNWSDKGGEYVAARVAAENLVLDYHREHGLPAVAMCVANTYGPGDWLPTPHGRLLSDTLTGAMPFYIRGVASEVVGVRDAARALILAGERGRPGERYIVAERFLSAREINDIACTAIGRRPPALGVPRQVMSAAGAVGEVFARLRRRDNGRLTRQTARLMHVIPRLDHGKAVRELGWQPTPAPEVLREAAIWFDEQARLRREAKRRAE</sequence>
<gene>
    <name evidence="2" type="ORF">GII30_22580</name>
</gene>
<dbReference type="PANTHER" id="PTHR48079:SF6">
    <property type="entry name" value="NAD(P)-BINDING DOMAIN-CONTAINING PROTEIN-RELATED"/>
    <property type="match status" value="1"/>
</dbReference>
<dbReference type="EMBL" id="CP045810">
    <property type="protein sequence ID" value="QHN41570.1"/>
    <property type="molecule type" value="Genomic_DNA"/>
</dbReference>
<dbReference type="RefSeq" id="WP_040514452.1">
    <property type="nucleotide sequence ID" value="NZ_CP045804.1"/>
</dbReference>
<accession>A0A857L2T2</accession>
<dbReference type="GO" id="GO:0005737">
    <property type="term" value="C:cytoplasm"/>
    <property type="evidence" value="ECO:0007669"/>
    <property type="project" value="TreeGrafter"/>
</dbReference>
<dbReference type="InterPro" id="IPR001509">
    <property type="entry name" value="Epimerase_deHydtase"/>
</dbReference>
<dbReference type="SUPFAM" id="SSF51735">
    <property type="entry name" value="NAD(P)-binding Rossmann-fold domains"/>
    <property type="match status" value="1"/>
</dbReference>
<proteinExistence type="predicted"/>
<reference evidence="2" key="1">
    <citation type="journal article" date="2021" name="Nat. Microbiol.">
        <title>Cocultivation of an ultrasmall environmental parasitic bacterium with lytic ability against bacteria associated with wastewater foams.</title>
        <authorList>
            <person name="Batinovic S."/>
            <person name="Rose J.J.A."/>
            <person name="Ratcliffe J."/>
            <person name="Seviour R.J."/>
            <person name="Petrovski S."/>
        </authorList>
    </citation>
    <scope>NUCLEOTIDE SEQUENCE</scope>
    <source>
        <strain evidence="2">CON44</strain>
    </source>
</reference>
<dbReference type="Gene3D" id="3.40.50.720">
    <property type="entry name" value="NAD(P)-binding Rossmann-like Domain"/>
    <property type="match status" value="1"/>
</dbReference>
<dbReference type="AlphaFoldDB" id="A0A857L2T2"/>
<dbReference type="Pfam" id="PF01370">
    <property type="entry name" value="Epimerase"/>
    <property type="match status" value="1"/>
</dbReference>
<evidence type="ECO:0000313" key="2">
    <source>
        <dbReference type="EMBL" id="QHN41570.1"/>
    </source>
</evidence>
<organism evidence="2">
    <name type="scientific">Gordonia amarae</name>
    <dbReference type="NCBI Taxonomy" id="36821"/>
    <lineage>
        <taxon>Bacteria</taxon>
        <taxon>Bacillati</taxon>
        <taxon>Actinomycetota</taxon>
        <taxon>Actinomycetes</taxon>
        <taxon>Mycobacteriales</taxon>
        <taxon>Gordoniaceae</taxon>
        <taxon>Gordonia</taxon>
    </lineage>
</organism>
<feature type="domain" description="NAD-dependent epimerase/dehydratase" evidence="1">
    <location>
        <begin position="6"/>
        <end position="232"/>
    </location>
</feature>
<dbReference type="PANTHER" id="PTHR48079">
    <property type="entry name" value="PROTEIN YEEZ"/>
    <property type="match status" value="1"/>
</dbReference>
<evidence type="ECO:0000259" key="1">
    <source>
        <dbReference type="Pfam" id="PF01370"/>
    </source>
</evidence>